<dbReference type="InterPro" id="IPR014718">
    <property type="entry name" value="GH-type_carb-bd"/>
</dbReference>
<evidence type="ECO:0000256" key="6">
    <source>
        <dbReference type="ARBA" id="ARBA00023295"/>
    </source>
</evidence>
<reference evidence="10" key="2">
    <citation type="submission" date="2020-09" db="EMBL/GenBank/DDBJ databases">
        <authorList>
            <person name="Sun Q."/>
            <person name="Zhou Y."/>
        </authorList>
    </citation>
    <scope>NUCLEOTIDE SEQUENCE</scope>
    <source>
        <strain evidence="10">CGMCC 1.12777</strain>
    </source>
</reference>
<dbReference type="GO" id="GO:0004565">
    <property type="term" value="F:beta-galactosidase activity"/>
    <property type="evidence" value="ECO:0007669"/>
    <property type="project" value="UniProtKB-EC"/>
</dbReference>
<keyword evidence="6 8" id="KW-0326">Glycosidase</keyword>
<keyword evidence="11" id="KW-1185">Reference proteome</keyword>
<dbReference type="InterPro" id="IPR006101">
    <property type="entry name" value="Glyco_hydro_2"/>
</dbReference>
<keyword evidence="5 8" id="KW-0378">Hydrolase</keyword>
<dbReference type="InterPro" id="IPR011013">
    <property type="entry name" value="Gal_mutarotase_sf_dom"/>
</dbReference>
<comment type="catalytic activity">
    <reaction evidence="1 8">
        <text>Hydrolysis of terminal non-reducing beta-D-galactose residues in beta-D-galactosides.</text>
        <dbReference type="EC" id="3.2.1.23"/>
    </reaction>
</comment>
<dbReference type="SUPFAM" id="SSF49785">
    <property type="entry name" value="Galactose-binding domain-like"/>
    <property type="match status" value="1"/>
</dbReference>
<dbReference type="GO" id="GO:0030246">
    <property type="term" value="F:carbohydrate binding"/>
    <property type="evidence" value="ECO:0007669"/>
    <property type="project" value="InterPro"/>
</dbReference>
<dbReference type="InterPro" id="IPR017853">
    <property type="entry name" value="GH"/>
</dbReference>
<dbReference type="Pfam" id="PF02837">
    <property type="entry name" value="Glyco_hydro_2_N"/>
    <property type="match status" value="1"/>
</dbReference>
<dbReference type="Gene3D" id="2.60.120.260">
    <property type="entry name" value="Galactose-binding domain-like"/>
    <property type="match status" value="1"/>
</dbReference>
<comment type="similarity">
    <text evidence="2 8">Belongs to the glycosyl hydrolase 2 family.</text>
</comment>
<dbReference type="SUPFAM" id="SSF51445">
    <property type="entry name" value="(Trans)glycosidases"/>
    <property type="match status" value="1"/>
</dbReference>
<dbReference type="Pfam" id="PF02929">
    <property type="entry name" value="Bgal_small_N"/>
    <property type="match status" value="1"/>
</dbReference>
<dbReference type="Pfam" id="PF02836">
    <property type="entry name" value="Glyco_hydro_2_C"/>
    <property type="match status" value="1"/>
</dbReference>
<dbReference type="AlphaFoldDB" id="A0A8J2ZRW8"/>
<protein>
    <recommendedName>
        <fullName evidence="4 8">Beta-galactosidase</fullName>
        <ecNumber evidence="3 8">3.2.1.23</ecNumber>
    </recommendedName>
    <alternativeName>
        <fullName evidence="7 8">Lactase</fullName>
    </alternativeName>
</protein>
<evidence type="ECO:0000256" key="2">
    <source>
        <dbReference type="ARBA" id="ARBA00007401"/>
    </source>
</evidence>
<dbReference type="InterPro" id="IPR006102">
    <property type="entry name" value="Ig-like_GH2"/>
</dbReference>
<dbReference type="PANTHER" id="PTHR46323:SF2">
    <property type="entry name" value="BETA-GALACTOSIDASE"/>
    <property type="match status" value="1"/>
</dbReference>
<sequence>MSKRPDWENLNVLERHRLKEHAYFFSYASIEQALTYQRGLSRGFQLLNGVWKFFYAETPYEVPEGFQSTTYNANEWDDLIVPSSWQLHGYGKPHYTNVQYPFPVDPPYIPTENPTGCYIRSFYLSEDVLKQTIILRFEGVDSAFHLWINGEEVGYSQGSRIASEFDISNYVLAGENKIAVQVYQWSDGSYIEDQDMWWLSGIFRDVYLVTKPKAHFHDVFIHTDLDDHYQNGTLRIEADLVNQTDEYGALKIEAQLYDRKQCLVVESGELSMTLSTSNMHHTLEMPVDTPEKWSAEHPYLYDLLLLLKDSDGKILEVIPQKVGFRSVELKDGVILVNGVEIMFKGVNRHDHHPVYGKAVPLDWMIEDVKLMKQHNINAVRTSHYPNDPRFYELCDEFGLYVIDEADLECHGFEIAGNGDQISDDPKWEAAYLDRMKRMVERDKNHPAIIMWSLGNESGYGCNHVAMANWAKDRDPGRLIHYEGESRKLMSIEGHQNEPPRDPVSSDVHTTMYTAVDIMDQLGKREDLRKPHILCEYAHAMGNGPGGLKEYWETFYKHRRLQGGFVWEWLDHGIRQETEDGEVYYAYGGDFGEQPHDSNFVIDGLVRPDHTPSPGLIEYKKVIQPVQVTSKDLREGKLLLKNLYDFITLDHLQLSWAIEADGVVLEQGTCGIPILRPHETAAIQIPFTTGEKQVKPNTEYLLNIAFRLAYDTNWAQAGYEIAWEQFKLPMGKTEENPVSVPDGGSLEIIETMSSFNFKGHAFECTFSKIYGVLEDWRYQGVSLLDKGPRLNLWRAPIDNDFWSQSDWMDTATFADWTTHGLRDMRHHVYSVELEKHEGYALIKVNTRVAPPRLAWGMNTEYIYTIYAHGAILLEVNGRPEGKAPKTLPRIGVQLTLPKDLANVKWYGKGPGEAYADSQQANRYGVWTKRVEDLFTPYVLPQENGLRYDVKWSALTNDKGIGLSLIGTPNYHFTAHYYTTADIEKAKHTYELEERDAITFSLDHKHHGLGSASCGPDVLEPYRLYTEAFTFKVLFQPFSTNEIQAEQLGKLTF</sequence>
<accession>A0A8J2ZRW8</accession>
<gene>
    <name evidence="10" type="ORF">GCM10007096_00820</name>
</gene>
<dbReference type="GO" id="GO:0005990">
    <property type="term" value="P:lactose catabolic process"/>
    <property type="evidence" value="ECO:0007669"/>
    <property type="project" value="TreeGrafter"/>
</dbReference>
<evidence type="ECO:0000256" key="3">
    <source>
        <dbReference type="ARBA" id="ARBA00012756"/>
    </source>
</evidence>
<evidence type="ECO:0000313" key="11">
    <source>
        <dbReference type="Proteomes" id="UP000656813"/>
    </source>
</evidence>
<dbReference type="Pfam" id="PF00703">
    <property type="entry name" value="Glyco_hydro_2"/>
    <property type="match status" value="1"/>
</dbReference>
<dbReference type="Proteomes" id="UP000656813">
    <property type="component" value="Unassembled WGS sequence"/>
</dbReference>
<dbReference type="SMART" id="SM01038">
    <property type="entry name" value="Bgal_small_N"/>
    <property type="match status" value="1"/>
</dbReference>
<dbReference type="InterPro" id="IPR008979">
    <property type="entry name" value="Galactose-bd-like_sf"/>
</dbReference>
<dbReference type="InterPro" id="IPR013783">
    <property type="entry name" value="Ig-like_fold"/>
</dbReference>
<dbReference type="EC" id="3.2.1.23" evidence="3 8"/>
<proteinExistence type="inferred from homology"/>
<evidence type="ECO:0000256" key="1">
    <source>
        <dbReference type="ARBA" id="ARBA00001412"/>
    </source>
</evidence>
<dbReference type="SUPFAM" id="SSF49303">
    <property type="entry name" value="beta-Galactosidase/glucuronidase domain"/>
    <property type="match status" value="2"/>
</dbReference>
<dbReference type="InterPro" id="IPR036156">
    <property type="entry name" value="Beta-gal/glucu_dom_sf"/>
</dbReference>
<organism evidence="10 11">
    <name type="scientific">Pullulanibacillus pueri</name>
    <dbReference type="NCBI Taxonomy" id="1437324"/>
    <lineage>
        <taxon>Bacteria</taxon>
        <taxon>Bacillati</taxon>
        <taxon>Bacillota</taxon>
        <taxon>Bacilli</taxon>
        <taxon>Bacillales</taxon>
        <taxon>Sporolactobacillaceae</taxon>
        <taxon>Pullulanibacillus</taxon>
    </lineage>
</organism>
<dbReference type="Gene3D" id="2.60.40.10">
    <property type="entry name" value="Immunoglobulins"/>
    <property type="match status" value="2"/>
</dbReference>
<dbReference type="InterPro" id="IPR006103">
    <property type="entry name" value="Glyco_hydro_2_cat"/>
</dbReference>
<comment type="caution">
    <text evidence="10">The sequence shown here is derived from an EMBL/GenBank/DDBJ whole genome shotgun (WGS) entry which is preliminary data.</text>
</comment>
<reference evidence="10" key="1">
    <citation type="journal article" date="2014" name="Int. J. Syst. Evol. Microbiol.">
        <title>Complete genome sequence of Corynebacterium casei LMG S-19264T (=DSM 44701T), isolated from a smear-ripened cheese.</title>
        <authorList>
            <consortium name="US DOE Joint Genome Institute (JGI-PGF)"/>
            <person name="Walter F."/>
            <person name="Albersmeier A."/>
            <person name="Kalinowski J."/>
            <person name="Ruckert C."/>
        </authorList>
    </citation>
    <scope>NUCLEOTIDE SEQUENCE</scope>
    <source>
        <strain evidence="10">CGMCC 1.12777</strain>
    </source>
</reference>
<evidence type="ECO:0000256" key="4">
    <source>
        <dbReference type="ARBA" id="ARBA00013303"/>
    </source>
</evidence>
<dbReference type="FunFam" id="3.20.20.80:FF:000018">
    <property type="entry name" value="Beta-galactosidase"/>
    <property type="match status" value="1"/>
</dbReference>
<dbReference type="InterPro" id="IPR006104">
    <property type="entry name" value="Glyco_hydro_2_N"/>
</dbReference>
<evidence type="ECO:0000259" key="9">
    <source>
        <dbReference type="SMART" id="SM01038"/>
    </source>
</evidence>
<dbReference type="InterPro" id="IPR023232">
    <property type="entry name" value="Glyco_hydro_2_AS"/>
</dbReference>
<dbReference type="InterPro" id="IPR023230">
    <property type="entry name" value="Glyco_hydro_2_CS"/>
</dbReference>
<feature type="domain" description="Beta galactosidase small chain/" evidence="9">
    <location>
        <begin position="755"/>
        <end position="1034"/>
    </location>
</feature>
<dbReference type="Gene3D" id="2.70.98.10">
    <property type="match status" value="1"/>
</dbReference>
<evidence type="ECO:0000256" key="5">
    <source>
        <dbReference type="ARBA" id="ARBA00022801"/>
    </source>
</evidence>
<dbReference type="RefSeq" id="WP_188494955.1">
    <property type="nucleotide sequence ID" value="NZ_BMFV01000001.1"/>
</dbReference>
<evidence type="ECO:0000256" key="8">
    <source>
        <dbReference type="RuleBase" id="RU361154"/>
    </source>
</evidence>
<dbReference type="PROSITE" id="PS00719">
    <property type="entry name" value="GLYCOSYL_HYDROL_F2_1"/>
    <property type="match status" value="1"/>
</dbReference>
<dbReference type="SUPFAM" id="SSF74650">
    <property type="entry name" value="Galactose mutarotase-like"/>
    <property type="match status" value="1"/>
</dbReference>
<dbReference type="NCBIfam" id="NF007666">
    <property type="entry name" value="PRK10340.1"/>
    <property type="match status" value="1"/>
</dbReference>
<name>A0A8J2ZRW8_9BACL</name>
<evidence type="ECO:0000256" key="7">
    <source>
        <dbReference type="ARBA" id="ARBA00032230"/>
    </source>
</evidence>
<dbReference type="InterPro" id="IPR050347">
    <property type="entry name" value="Bact_Beta-galactosidase"/>
</dbReference>
<dbReference type="GO" id="GO:0009341">
    <property type="term" value="C:beta-galactosidase complex"/>
    <property type="evidence" value="ECO:0007669"/>
    <property type="project" value="InterPro"/>
</dbReference>
<dbReference type="InterPro" id="IPR032312">
    <property type="entry name" value="LacZ_4"/>
</dbReference>
<dbReference type="EMBL" id="BMFV01000001">
    <property type="protein sequence ID" value="GGH73517.1"/>
    <property type="molecule type" value="Genomic_DNA"/>
</dbReference>
<dbReference type="Pfam" id="PF16353">
    <property type="entry name" value="LacZ_4"/>
    <property type="match status" value="1"/>
</dbReference>
<dbReference type="InterPro" id="IPR004199">
    <property type="entry name" value="B-gal_small/dom_5"/>
</dbReference>
<evidence type="ECO:0000313" key="10">
    <source>
        <dbReference type="EMBL" id="GGH73517.1"/>
    </source>
</evidence>
<dbReference type="PRINTS" id="PR00132">
    <property type="entry name" value="GLHYDRLASE2"/>
</dbReference>
<dbReference type="Gene3D" id="3.20.20.80">
    <property type="entry name" value="Glycosidases"/>
    <property type="match status" value="1"/>
</dbReference>
<dbReference type="PROSITE" id="PS00608">
    <property type="entry name" value="GLYCOSYL_HYDROL_F2_2"/>
    <property type="match status" value="1"/>
</dbReference>
<dbReference type="PANTHER" id="PTHR46323">
    <property type="entry name" value="BETA-GALACTOSIDASE"/>
    <property type="match status" value="1"/>
</dbReference>